<reference evidence="2 4" key="1">
    <citation type="submission" date="2013-02" db="EMBL/GenBank/DDBJ databases">
        <title>The Genome Sequence of Enterococcus moraviensis BAA-383.</title>
        <authorList>
            <consortium name="The Broad Institute Genome Sequencing Platform"/>
            <consortium name="The Broad Institute Genome Sequencing Center for Infectious Disease"/>
            <person name="Earl A.M."/>
            <person name="Gilmore M.S."/>
            <person name="Lebreton F."/>
            <person name="Walker B."/>
            <person name="Young S.K."/>
            <person name="Zeng Q."/>
            <person name="Gargeya S."/>
            <person name="Fitzgerald M."/>
            <person name="Haas B."/>
            <person name="Abouelleil A."/>
            <person name="Alvarado L."/>
            <person name="Arachchi H.M."/>
            <person name="Berlin A.M."/>
            <person name="Chapman S.B."/>
            <person name="Dewar J."/>
            <person name="Goldberg J."/>
            <person name="Griggs A."/>
            <person name="Gujja S."/>
            <person name="Hansen M."/>
            <person name="Howarth C."/>
            <person name="Imamovic A."/>
            <person name="Larimer J."/>
            <person name="McCowan C."/>
            <person name="Murphy C."/>
            <person name="Neiman D."/>
            <person name="Pearson M."/>
            <person name="Priest M."/>
            <person name="Roberts A."/>
            <person name="Saif S."/>
            <person name="Shea T."/>
            <person name="Sisk P."/>
            <person name="Sykes S."/>
            <person name="Wortman J."/>
            <person name="Nusbaum C."/>
            <person name="Birren B."/>
        </authorList>
    </citation>
    <scope>NUCLEOTIDE SEQUENCE [LARGE SCALE GENOMIC DNA]</scope>
    <source>
        <strain evidence="2 4">ATCC BAA-383</strain>
    </source>
</reference>
<feature type="transmembrane region" description="Helical" evidence="1">
    <location>
        <begin position="28"/>
        <end position="56"/>
    </location>
</feature>
<dbReference type="Proteomes" id="UP000013781">
    <property type="component" value="Unassembled WGS sequence"/>
</dbReference>
<accession>R2T6J5</accession>
<keyword evidence="1" id="KW-0812">Transmembrane</keyword>
<dbReference type="PATRIC" id="fig|1158609.3.peg.1726"/>
<evidence type="ECO:0000313" key="5">
    <source>
        <dbReference type="Proteomes" id="UP000014157"/>
    </source>
</evidence>
<sequence length="347" mass="40358">MHKIKLLYTKLTTKLSDGSMDSHHYQKIFYCLSPVFLLLLFGILELSIIKLILSFVTSSLSVILELFFSSIFLLLNIFLFVVYIKNMCSAFKRRYLLLAFLIFPTVILLFLTTLFWLNAIIADIHNLLVYTFNLNLPGIFPYEAVAPVTNSLAVIVSLMMIFLLPIATSLLLNSFLPESLQKKDVSVKEKLMRLLRKLFVLSLIFFFSYVFSIIDKNNFGSISILTTLLSFLLTPKTILRLFSSVKDIESKQISEDILIKFDRIKFIYYEFIFSWSISIYIIEPKKTEDRILASAIIFFILLFTTTVIQEFLKRKKKNSFSGWVVDNENGLEEPTQNILFEKKFYLK</sequence>
<evidence type="ECO:0000256" key="1">
    <source>
        <dbReference type="SAM" id="Phobius"/>
    </source>
</evidence>
<dbReference type="HOGENOM" id="CLU_798624_0_0_9"/>
<keyword evidence="1" id="KW-0472">Membrane</keyword>
<gene>
    <name evidence="3" type="ORF">I586_00100</name>
    <name evidence="2" type="ORF">UAY_01767</name>
</gene>
<feature type="transmembrane region" description="Helical" evidence="1">
    <location>
        <begin position="62"/>
        <end position="83"/>
    </location>
</feature>
<dbReference type="EMBL" id="ASWB01000001">
    <property type="protein sequence ID" value="EOT73107.1"/>
    <property type="molecule type" value="Genomic_DNA"/>
</dbReference>
<feature type="transmembrane region" description="Helical" evidence="1">
    <location>
        <begin position="264"/>
        <end position="282"/>
    </location>
</feature>
<dbReference type="RefSeq" id="WP_010765146.1">
    <property type="nucleotide sequence ID" value="NZ_ASWB01000001.1"/>
</dbReference>
<evidence type="ECO:0000313" key="4">
    <source>
        <dbReference type="Proteomes" id="UP000013781"/>
    </source>
</evidence>
<evidence type="ECO:0000313" key="3">
    <source>
        <dbReference type="EMBL" id="EOT73107.1"/>
    </source>
</evidence>
<reference evidence="3 5" key="2">
    <citation type="submission" date="2013-03" db="EMBL/GenBank/DDBJ databases">
        <title>The Genome Sequence of Enterococcus moraviensis BAA-383 (PacBio/Illumina hybrid assembly).</title>
        <authorList>
            <consortium name="The Broad Institute Genomics Platform"/>
            <consortium name="The Broad Institute Genome Sequencing Center for Infectious Disease"/>
            <person name="Earl A."/>
            <person name="Russ C."/>
            <person name="Gilmore M."/>
            <person name="Surin D."/>
            <person name="Walker B."/>
            <person name="Young S."/>
            <person name="Zeng Q."/>
            <person name="Gargeya S."/>
            <person name="Fitzgerald M."/>
            <person name="Haas B."/>
            <person name="Abouelleil A."/>
            <person name="Allen A.W."/>
            <person name="Alvarado L."/>
            <person name="Arachchi H.M."/>
            <person name="Berlin A.M."/>
            <person name="Chapman S.B."/>
            <person name="Gainer-Dewar J."/>
            <person name="Goldberg J."/>
            <person name="Griggs A."/>
            <person name="Gujja S."/>
            <person name="Hansen M."/>
            <person name="Howarth C."/>
            <person name="Imamovic A."/>
            <person name="Ireland A."/>
            <person name="Larimer J."/>
            <person name="McCowan C."/>
            <person name="Murphy C."/>
            <person name="Pearson M."/>
            <person name="Poon T.W."/>
            <person name="Priest M."/>
            <person name="Roberts A."/>
            <person name="Saif S."/>
            <person name="Shea T."/>
            <person name="Sisk P."/>
            <person name="Sykes S."/>
            <person name="Wortman J."/>
            <person name="Nusbaum C."/>
            <person name="Birren B."/>
        </authorList>
    </citation>
    <scope>NUCLEOTIDE SEQUENCE [LARGE SCALE GENOMIC DNA]</scope>
    <source>
        <strain evidence="3 5">ATCC BAA-383</strain>
    </source>
</reference>
<evidence type="ECO:0000313" key="2">
    <source>
        <dbReference type="EMBL" id="EOI00664.1"/>
    </source>
</evidence>
<proteinExistence type="predicted"/>
<feature type="transmembrane region" description="Helical" evidence="1">
    <location>
        <begin position="220"/>
        <end position="243"/>
    </location>
</feature>
<feature type="transmembrane region" description="Helical" evidence="1">
    <location>
        <begin position="152"/>
        <end position="173"/>
    </location>
</feature>
<comment type="caution">
    <text evidence="2">The sequence shown here is derived from an EMBL/GenBank/DDBJ whole genome shotgun (WGS) entry which is preliminary data.</text>
</comment>
<feature type="transmembrane region" description="Helical" evidence="1">
    <location>
        <begin position="294"/>
        <end position="312"/>
    </location>
</feature>
<dbReference type="Proteomes" id="UP000014157">
    <property type="component" value="Unassembled WGS sequence"/>
</dbReference>
<keyword evidence="5" id="KW-1185">Reference proteome</keyword>
<keyword evidence="1" id="KW-1133">Transmembrane helix</keyword>
<dbReference type="AlphaFoldDB" id="R2T6J5"/>
<organism evidence="2 4">
    <name type="scientific">Enterococcus moraviensis ATCC BAA-383</name>
    <dbReference type="NCBI Taxonomy" id="1158609"/>
    <lineage>
        <taxon>Bacteria</taxon>
        <taxon>Bacillati</taxon>
        <taxon>Bacillota</taxon>
        <taxon>Bacilli</taxon>
        <taxon>Lactobacillales</taxon>
        <taxon>Enterococcaceae</taxon>
        <taxon>Enterococcus</taxon>
    </lineage>
</organism>
<name>R2T6J5_9ENTE</name>
<feature type="transmembrane region" description="Helical" evidence="1">
    <location>
        <begin position="194"/>
        <end position="214"/>
    </location>
</feature>
<feature type="transmembrane region" description="Helical" evidence="1">
    <location>
        <begin position="95"/>
        <end position="117"/>
    </location>
</feature>
<protein>
    <submittedName>
        <fullName evidence="2">Uncharacterized protein</fullName>
    </submittedName>
</protein>
<dbReference type="EMBL" id="AJAS01000014">
    <property type="protein sequence ID" value="EOI00664.1"/>
    <property type="molecule type" value="Genomic_DNA"/>
</dbReference>